<dbReference type="KEGG" id="mcg:GL4_3001"/>
<keyword evidence="2" id="KW-1003">Cell membrane</keyword>
<feature type="transmembrane region" description="Helical" evidence="7">
    <location>
        <begin position="186"/>
        <end position="208"/>
    </location>
</feature>
<gene>
    <name evidence="9" type="ORF">GL4_3001</name>
</gene>
<evidence type="ECO:0000313" key="9">
    <source>
        <dbReference type="EMBL" id="BAQ18433.1"/>
    </source>
</evidence>
<dbReference type="GO" id="GO:0005886">
    <property type="term" value="C:plasma membrane"/>
    <property type="evidence" value="ECO:0007669"/>
    <property type="project" value="UniProtKB-SubCell"/>
</dbReference>
<keyword evidence="10" id="KW-1185">Reference proteome</keyword>
<dbReference type="Proteomes" id="UP000031643">
    <property type="component" value="Chromosome"/>
</dbReference>
<dbReference type="HOGENOM" id="CLU_053325_2_2_5"/>
<evidence type="ECO:0000256" key="7">
    <source>
        <dbReference type="SAM" id="Phobius"/>
    </source>
</evidence>
<dbReference type="PANTHER" id="PTHR30625:SF3">
    <property type="entry name" value="TOL-PAL SYSTEM PROTEIN TOLQ"/>
    <property type="match status" value="1"/>
</dbReference>
<evidence type="ECO:0000256" key="5">
    <source>
        <dbReference type="ARBA" id="ARBA00023136"/>
    </source>
</evidence>
<name>A0A0A8K672_9HYPH</name>
<proteinExistence type="inferred from homology"/>
<accession>A0A0A8K672</accession>
<evidence type="ECO:0000259" key="8">
    <source>
        <dbReference type="Pfam" id="PF01618"/>
    </source>
</evidence>
<dbReference type="PANTHER" id="PTHR30625">
    <property type="entry name" value="PROTEIN TOLQ"/>
    <property type="match status" value="1"/>
</dbReference>
<evidence type="ECO:0000256" key="6">
    <source>
        <dbReference type="RuleBase" id="RU004057"/>
    </source>
</evidence>
<evidence type="ECO:0000256" key="2">
    <source>
        <dbReference type="ARBA" id="ARBA00022475"/>
    </source>
</evidence>
<dbReference type="AlphaFoldDB" id="A0A0A8K672"/>
<dbReference type="Pfam" id="PF01618">
    <property type="entry name" value="MotA_ExbB"/>
    <property type="match status" value="1"/>
</dbReference>
<protein>
    <submittedName>
        <fullName evidence="9">MotA/TolQ/ExbB proton channel family protein</fullName>
    </submittedName>
</protein>
<keyword evidence="4 7" id="KW-1133">Transmembrane helix</keyword>
<keyword evidence="6" id="KW-0653">Protein transport</keyword>
<dbReference type="GO" id="GO:0017038">
    <property type="term" value="P:protein import"/>
    <property type="evidence" value="ECO:0007669"/>
    <property type="project" value="TreeGrafter"/>
</dbReference>
<feature type="transmembrane region" description="Helical" evidence="7">
    <location>
        <begin position="143"/>
        <end position="166"/>
    </location>
</feature>
<feature type="transmembrane region" description="Helical" evidence="7">
    <location>
        <begin position="28"/>
        <end position="49"/>
    </location>
</feature>
<sequence length="241" mass="25526">MNPDAALAVSDPSMIGPTVLGLILDAPLGVQLAIAALLIALVWGLTVIVRKLIQFARARKEADKFEKVFWSGQALDELYQALAQRRNGGMASLFVAAMREWKRSTETENGQPAARPMTGVQDRIEAVTNVTLSRDVEGLGRGLTVLPAIAAAAPLVGLFGLAWGLMSAFQGAAGSDLASLASVSPGVAQGLLAAALGWLVAIPAKIFALKFDVERARYTARLRGFADEFSAILSRQIDRAI</sequence>
<reference evidence="9 10" key="1">
    <citation type="submission" date="2014-09" db="EMBL/GenBank/DDBJ databases">
        <title>Genome sequencing of Methyloceanibacter caenitepidi Gela4.</title>
        <authorList>
            <person name="Takeuchi M."/>
            <person name="Susumu S."/>
            <person name="Kamagata Y."/>
            <person name="Oshima K."/>
            <person name="Hattori M."/>
            <person name="Iwasaki W."/>
        </authorList>
    </citation>
    <scope>NUCLEOTIDE SEQUENCE [LARGE SCALE GENOMIC DNA]</scope>
    <source>
        <strain evidence="9 10">Gela4</strain>
    </source>
</reference>
<dbReference type="InterPro" id="IPR002898">
    <property type="entry name" value="MotA_ExbB_proton_chnl"/>
</dbReference>
<feature type="domain" description="MotA/TolQ/ExbB proton channel" evidence="8">
    <location>
        <begin position="120"/>
        <end position="220"/>
    </location>
</feature>
<comment type="subcellular location">
    <subcellularLocation>
        <location evidence="1">Cell membrane</location>
        <topology evidence="1">Multi-pass membrane protein</topology>
    </subcellularLocation>
    <subcellularLocation>
        <location evidence="6">Membrane</location>
        <topology evidence="6">Multi-pass membrane protein</topology>
    </subcellularLocation>
</comment>
<evidence type="ECO:0000256" key="1">
    <source>
        <dbReference type="ARBA" id="ARBA00004651"/>
    </source>
</evidence>
<dbReference type="STRING" id="1384459.GL4_3001"/>
<comment type="similarity">
    <text evidence="6">Belongs to the exbB/tolQ family.</text>
</comment>
<keyword evidence="5 7" id="KW-0472">Membrane</keyword>
<dbReference type="InterPro" id="IPR050790">
    <property type="entry name" value="ExbB/TolQ_transport"/>
</dbReference>
<evidence type="ECO:0000313" key="10">
    <source>
        <dbReference type="Proteomes" id="UP000031643"/>
    </source>
</evidence>
<evidence type="ECO:0000256" key="4">
    <source>
        <dbReference type="ARBA" id="ARBA00022989"/>
    </source>
</evidence>
<dbReference type="EMBL" id="AP014648">
    <property type="protein sequence ID" value="BAQ18433.1"/>
    <property type="molecule type" value="Genomic_DNA"/>
</dbReference>
<keyword evidence="3 7" id="KW-0812">Transmembrane</keyword>
<keyword evidence="6" id="KW-0813">Transport</keyword>
<evidence type="ECO:0000256" key="3">
    <source>
        <dbReference type="ARBA" id="ARBA00022692"/>
    </source>
</evidence>
<organism evidence="9 10">
    <name type="scientific">Methyloceanibacter caenitepidi</name>
    <dbReference type="NCBI Taxonomy" id="1384459"/>
    <lineage>
        <taxon>Bacteria</taxon>
        <taxon>Pseudomonadati</taxon>
        <taxon>Pseudomonadota</taxon>
        <taxon>Alphaproteobacteria</taxon>
        <taxon>Hyphomicrobiales</taxon>
        <taxon>Hyphomicrobiaceae</taxon>
        <taxon>Methyloceanibacter</taxon>
    </lineage>
</organism>